<accession>A0AAD8PFB0</accession>
<evidence type="ECO:0000313" key="2">
    <source>
        <dbReference type="Proteomes" id="UP001230268"/>
    </source>
</evidence>
<organism evidence="1 2">
    <name type="scientific">Babesia gibsoni</name>
    <dbReference type="NCBI Taxonomy" id="33632"/>
    <lineage>
        <taxon>Eukaryota</taxon>
        <taxon>Sar</taxon>
        <taxon>Alveolata</taxon>
        <taxon>Apicomplexa</taxon>
        <taxon>Aconoidasida</taxon>
        <taxon>Piroplasmida</taxon>
        <taxon>Babesiidae</taxon>
        <taxon>Babesia</taxon>
    </lineage>
</organism>
<evidence type="ECO:0000313" key="1">
    <source>
        <dbReference type="EMBL" id="KAK1444259.1"/>
    </source>
</evidence>
<proteinExistence type="predicted"/>
<dbReference type="Gene3D" id="3.10.580.10">
    <property type="entry name" value="CBS-domain"/>
    <property type="match status" value="1"/>
</dbReference>
<protein>
    <recommendedName>
        <fullName evidence="3">CBS domain-containing protein</fullName>
    </recommendedName>
</protein>
<dbReference type="InterPro" id="IPR046342">
    <property type="entry name" value="CBS_dom_sf"/>
</dbReference>
<keyword evidence="2" id="KW-1185">Reference proteome</keyword>
<evidence type="ECO:0008006" key="3">
    <source>
        <dbReference type="Google" id="ProtNLM"/>
    </source>
</evidence>
<comment type="caution">
    <text evidence="1">The sequence shown here is derived from an EMBL/GenBank/DDBJ whole genome shotgun (WGS) entry which is preliminary data.</text>
</comment>
<sequence>MKATLDLHECVACKNGAPRQSSLQDDESGDNNTHIHCCLASTLGSFLRKLPASALLKPNVTFVTIQSTVPLIVCLKAMTEYGREHALVYDPPSGDLIGCIDEKFMLSIFSSLRSDLMQMNCKDVLKLCGHTLDKVTVSASAWNGIEPMLNNGCERLFVWSEEKDVPVGTVTPACYLEYITKELCGNSSCLAEAFGTLSSSNDNKSVDSSGKLKEIESRRGINGSFKSQNGCQVFFVRSQK</sequence>
<gene>
    <name evidence="1" type="ORF">BgAZ_101650</name>
</gene>
<dbReference type="Proteomes" id="UP001230268">
    <property type="component" value="Unassembled WGS sequence"/>
</dbReference>
<reference evidence="1" key="1">
    <citation type="submission" date="2023-08" db="EMBL/GenBank/DDBJ databases">
        <title>Draft sequence of the Babesia gibsoni genome.</title>
        <authorList>
            <person name="Yamagishi J.Y."/>
            <person name="Xuan X.X."/>
        </authorList>
    </citation>
    <scope>NUCLEOTIDE SEQUENCE</scope>
    <source>
        <strain evidence="1">Azabu</strain>
    </source>
</reference>
<dbReference type="SUPFAM" id="SSF54631">
    <property type="entry name" value="CBS-domain pair"/>
    <property type="match status" value="1"/>
</dbReference>
<dbReference type="EMBL" id="JAVEPI010000001">
    <property type="protein sequence ID" value="KAK1444259.1"/>
    <property type="molecule type" value="Genomic_DNA"/>
</dbReference>
<dbReference type="AlphaFoldDB" id="A0AAD8PFB0"/>
<name>A0AAD8PFB0_BABGI</name>